<sequence length="119" mass="13534">MEFKINGKEYQLQFGMKCINELDKRYSVNYEGLQFGMGVNMAYMSINMMNPTALQNVILAAASHDKNRPSESEVEQAIIDYAQENNGLASLFDQLKEELGKSPLMKDTVKKFENEAKVQ</sequence>
<organism evidence="1 2">
    <name type="scientific">Paraliobacillus ryukyuensis</name>
    <dbReference type="NCBI Taxonomy" id="200904"/>
    <lineage>
        <taxon>Bacteria</taxon>
        <taxon>Bacillati</taxon>
        <taxon>Bacillota</taxon>
        <taxon>Bacilli</taxon>
        <taxon>Bacillales</taxon>
        <taxon>Bacillaceae</taxon>
        <taxon>Paraliobacillus</taxon>
    </lineage>
</organism>
<gene>
    <name evidence="1" type="ORF">DES48_11218</name>
</gene>
<accession>A0A366DSZ3</accession>
<dbReference type="RefSeq" id="WP_079708011.1">
    <property type="nucleotide sequence ID" value="NZ_BAABQN010000013.1"/>
</dbReference>
<name>A0A366DSZ3_9BACI</name>
<evidence type="ECO:0000313" key="2">
    <source>
        <dbReference type="Proteomes" id="UP000252254"/>
    </source>
</evidence>
<evidence type="ECO:0000313" key="1">
    <source>
        <dbReference type="EMBL" id="RBO93217.1"/>
    </source>
</evidence>
<dbReference type="AlphaFoldDB" id="A0A366DSZ3"/>
<protein>
    <submittedName>
        <fullName evidence="1">Tail assembly chaperone</fullName>
    </submittedName>
</protein>
<dbReference type="EMBL" id="QNRI01000012">
    <property type="protein sequence ID" value="RBO93217.1"/>
    <property type="molecule type" value="Genomic_DNA"/>
</dbReference>
<keyword evidence="2" id="KW-1185">Reference proteome</keyword>
<dbReference type="Pfam" id="PF12363">
    <property type="entry name" value="Phage_TAC_12"/>
    <property type="match status" value="1"/>
</dbReference>
<dbReference type="InterPro" id="IPR024410">
    <property type="entry name" value="Phage_TAC_12"/>
</dbReference>
<reference evidence="1 2" key="1">
    <citation type="submission" date="2018-06" db="EMBL/GenBank/DDBJ databases">
        <title>Genomic Encyclopedia of Type Strains, Phase IV (KMG-IV): sequencing the most valuable type-strain genomes for metagenomic binning, comparative biology and taxonomic classification.</title>
        <authorList>
            <person name="Goeker M."/>
        </authorList>
    </citation>
    <scope>NUCLEOTIDE SEQUENCE [LARGE SCALE GENOMIC DNA]</scope>
    <source>
        <strain evidence="1 2">DSM 15140</strain>
    </source>
</reference>
<dbReference type="STRING" id="200904.GCA_900168775_03028"/>
<comment type="caution">
    <text evidence="1">The sequence shown here is derived from an EMBL/GenBank/DDBJ whole genome shotgun (WGS) entry which is preliminary data.</text>
</comment>
<proteinExistence type="predicted"/>
<dbReference type="OrthoDB" id="2067392at2"/>
<dbReference type="Proteomes" id="UP000252254">
    <property type="component" value="Unassembled WGS sequence"/>
</dbReference>